<evidence type="ECO:0000256" key="3">
    <source>
        <dbReference type="ARBA" id="ARBA00023014"/>
    </source>
</evidence>
<dbReference type="InterPro" id="IPR036812">
    <property type="entry name" value="NAD(P)_OxRdtase_dom_sf"/>
</dbReference>
<dbReference type="InterPro" id="IPR009051">
    <property type="entry name" value="Helical_ferredxn"/>
</dbReference>
<sequence>MSIDLTKMPKLGFGMMRLPEKDGKIDLEHVCRMVDQYMQAGMNYFDTAYVYHGGRSEEAVREAIAKRYPRESFMVATKLPAWCMKAPEDRDRIFREQLDRCGVEYFDFYLLHSIEDGSNGDTYEKLDCFNWGLQKKAAGKIRHFGFSFHGSPEYLEQVLDKHPEVEFVQIQLNYADWENPVVCSGRLYEILHRRNIPMIIMEPVKGGSLARLTPELEAKYKAARPNASVASWALRFVGSLPGVMTILSGMSTEEQMQDNIRTFTAFEPLTETEKNLVQEVRAIMLNVPQIGCTACRYCTDGCPMSIPIPDVFRAINTMTLYHEEFRPKAFYSGLISQGRGRAADCIECGQCESVCPQHLPIIRLLKDAAQRLDT</sequence>
<dbReference type="InterPro" id="IPR017896">
    <property type="entry name" value="4Fe4S_Fe-S-bd"/>
</dbReference>
<evidence type="ECO:0000256" key="2">
    <source>
        <dbReference type="ARBA" id="ARBA00023004"/>
    </source>
</evidence>
<keyword evidence="2" id="KW-0408">Iron</keyword>
<dbReference type="SUPFAM" id="SSF46548">
    <property type="entry name" value="alpha-helical ferredoxin"/>
    <property type="match status" value="1"/>
</dbReference>
<proteinExistence type="predicted"/>
<dbReference type="CDD" id="cd19096">
    <property type="entry name" value="AKR_Fe-S_oxidoreductase"/>
    <property type="match status" value="1"/>
</dbReference>
<dbReference type="InterPro" id="IPR053135">
    <property type="entry name" value="AKR2_Oxidoreductase"/>
</dbReference>
<evidence type="ECO:0000313" key="5">
    <source>
        <dbReference type="EMBL" id="AHF24973.1"/>
    </source>
</evidence>
<dbReference type="GO" id="GO:0046872">
    <property type="term" value="F:metal ion binding"/>
    <property type="evidence" value="ECO:0007669"/>
    <property type="project" value="UniProtKB-KW"/>
</dbReference>
<keyword evidence="3" id="KW-0411">Iron-sulfur</keyword>
<name>W0FJG6_9BACT</name>
<organism evidence="5">
    <name type="scientific">uncultured bacterium Contig1753</name>
    <dbReference type="NCBI Taxonomy" id="1393498"/>
    <lineage>
        <taxon>Bacteria</taxon>
        <taxon>environmental samples</taxon>
    </lineage>
</organism>
<dbReference type="SUPFAM" id="SSF51430">
    <property type="entry name" value="NAD(P)-linked oxidoreductase"/>
    <property type="match status" value="1"/>
</dbReference>
<dbReference type="PANTHER" id="PTHR43312">
    <property type="entry name" value="D-THREO-ALDOSE 1-DEHYDROGENASE"/>
    <property type="match status" value="1"/>
</dbReference>
<dbReference type="AlphaFoldDB" id="W0FJG6"/>
<dbReference type="Pfam" id="PF13187">
    <property type="entry name" value="Fer4_9"/>
    <property type="match status" value="1"/>
</dbReference>
<accession>W0FJG6</accession>
<dbReference type="Pfam" id="PF00248">
    <property type="entry name" value="Aldo_ket_red"/>
    <property type="match status" value="1"/>
</dbReference>
<keyword evidence="1" id="KW-0479">Metal-binding</keyword>
<dbReference type="PANTHER" id="PTHR43312:SF2">
    <property type="entry name" value="OXIDOREDUCTASE"/>
    <property type="match status" value="1"/>
</dbReference>
<dbReference type="Gene3D" id="1.10.1060.10">
    <property type="entry name" value="Alpha-helical ferredoxin"/>
    <property type="match status" value="1"/>
</dbReference>
<evidence type="ECO:0000259" key="4">
    <source>
        <dbReference type="PROSITE" id="PS51379"/>
    </source>
</evidence>
<dbReference type="EMBL" id="KC246813">
    <property type="protein sequence ID" value="AHF24973.1"/>
    <property type="molecule type" value="Genomic_DNA"/>
</dbReference>
<reference evidence="5" key="1">
    <citation type="journal article" date="2013" name="PLoS ONE">
        <title>Metagenomic insights into the carbohydrate-active enzymes carried by the microorganisms adhering to solid digesta in the rumen of cows.</title>
        <authorList>
            <person name="Wang L."/>
            <person name="Hatem A."/>
            <person name="Catalyurek U.V."/>
            <person name="Morrison M."/>
            <person name="Yu Z."/>
        </authorList>
    </citation>
    <scope>NUCLEOTIDE SEQUENCE</scope>
</reference>
<dbReference type="InterPro" id="IPR023210">
    <property type="entry name" value="NADP_OxRdtase_dom"/>
</dbReference>
<dbReference type="InterPro" id="IPR017900">
    <property type="entry name" value="4Fe4S_Fe_S_CS"/>
</dbReference>
<protein>
    <submittedName>
        <fullName evidence="5">Oxidoreductase, aldo/keto reductase family protein</fullName>
    </submittedName>
</protein>
<feature type="domain" description="4Fe-4S ferredoxin-type" evidence="4">
    <location>
        <begin position="281"/>
        <end position="311"/>
    </location>
</feature>
<dbReference type="Gene3D" id="3.20.20.100">
    <property type="entry name" value="NADP-dependent oxidoreductase domain"/>
    <property type="match status" value="1"/>
</dbReference>
<dbReference type="GO" id="GO:0051536">
    <property type="term" value="F:iron-sulfur cluster binding"/>
    <property type="evidence" value="ECO:0007669"/>
    <property type="project" value="UniProtKB-KW"/>
</dbReference>
<dbReference type="PROSITE" id="PS00198">
    <property type="entry name" value="4FE4S_FER_1"/>
    <property type="match status" value="1"/>
</dbReference>
<evidence type="ECO:0000256" key="1">
    <source>
        <dbReference type="ARBA" id="ARBA00022723"/>
    </source>
</evidence>
<feature type="domain" description="4Fe-4S ferredoxin-type" evidence="4">
    <location>
        <begin position="336"/>
        <end position="367"/>
    </location>
</feature>
<dbReference type="PROSITE" id="PS51379">
    <property type="entry name" value="4FE4S_FER_2"/>
    <property type="match status" value="2"/>
</dbReference>